<feature type="region of interest" description="Disordered" evidence="1">
    <location>
        <begin position="111"/>
        <end position="155"/>
    </location>
</feature>
<dbReference type="AlphaFoldDB" id="A0AAV7QEW3"/>
<feature type="compositionally biased region" description="Basic and acidic residues" evidence="1">
    <location>
        <begin position="121"/>
        <end position="132"/>
    </location>
</feature>
<organism evidence="2 3">
    <name type="scientific">Pleurodeles waltl</name>
    <name type="common">Iberian ribbed newt</name>
    <dbReference type="NCBI Taxonomy" id="8319"/>
    <lineage>
        <taxon>Eukaryota</taxon>
        <taxon>Metazoa</taxon>
        <taxon>Chordata</taxon>
        <taxon>Craniata</taxon>
        <taxon>Vertebrata</taxon>
        <taxon>Euteleostomi</taxon>
        <taxon>Amphibia</taxon>
        <taxon>Batrachia</taxon>
        <taxon>Caudata</taxon>
        <taxon>Salamandroidea</taxon>
        <taxon>Salamandridae</taxon>
        <taxon>Pleurodelinae</taxon>
        <taxon>Pleurodeles</taxon>
    </lineage>
</organism>
<evidence type="ECO:0000313" key="2">
    <source>
        <dbReference type="EMBL" id="KAJ1138041.1"/>
    </source>
</evidence>
<evidence type="ECO:0000256" key="1">
    <source>
        <dbReference type="SAM" id="MobiDB-lite"/>
    </source>
</evidence>
<name>A0AAV7QEW3_PLEWA</name>
<dbReference type="Proteomes" id="UP001066276">
    <property type="component" value="Chromosome 6"/>
</dbReference>
<proteinExistence type="predicted"/>
<protein>
    <submittedName>
        <fullName evidence="2">Uncharacterized protein</fullName>
    </submittedName>
</protein>
<evidence type="ECO:0000313" key="3">
    <source>
        <dbReference type="Proteomes" id="UP001066276"/>
    </source>
</evidence>
<comment type="caution">
    <text evidence="2">The sequence shown here is derived from an EMBL/GenBank/DDBJ whole genome shotgun (WGS) entry which is preliminary data.</text>
</comment>
<dbReference type="EMBL" id="JANPWB010000010">
    <property type="protein sequence ID" value="KAJ1138041.1"/>
    <property type="molecule type" value="Genomic_DNA"/>
</dbReference>
<gene>
    <name evidence="2" type="ORF">NDU88_004432</name>
</gene>
<accession>A0AAV7QEW3</accession>
<feature type="compositionally biased region" description="Basic and acidic residues" evidence="1">
    <location>
        <begin position="140"/>
        <end position="149"/>
    </location>
</feature>
<keyword evidence="3" id="KW-1185">Reference proteome</keyword>
<reference evidence="2" key="1">
    <citation type="journal article" date="2022" name="bioRxiv">
        <title>Sequencing and chromosome-scale assembly of the giantPleurodeles waltlgenome.</title>
        <authorList>
            <person name="Brown T."/>
            <person name="Elewa A."/>
            <person name="Iarovenko S."/>
            <person name="Subramanian E."/>
            <person name="Araus A.J."/>
            <person name="Petzold A."/>
            <person name="Susuki M."/>
            <person name="Suzuki K.-i.T."/>
            <person name="Hayashi T."/>
            <person name="Toyoda A."/>
            <person name="Oliveira C."/>
            <person name="Osipova E."/>
            <person name="Leigh N.D."/>
            <person name="Simon A."/>
            <person name="Yun M.H."/>
        </authorList>
    </citation>
    <scope>NUCLEOTIDE SEQUENCE</scope>
    <source>
        <strain evidence="2">20211129_DDA</strain>
        <tissue evidence="2">Liver</tissue>
    </source>
</reference>
<sequence length="243" mass="26671">MPLPSDKVGDDVEDEECVAMLFDDGMMSINQQEWKETMKGDEELQKIRTFVNNGWPEKKQLIQASRCFWEVRDELSEEQGLFDGKVWHLSRLAKCKQASVVVNKRNYDWMDDVNGTQSDNKVGEMQEQRSEVESGQGNDGLRKESEKSGKIGSCAAHREKRAGPVAVPGPGGPAEACAAPIVGDPCSAGRPLGGEEETLGAIVLLGGYWRSLDPPQLVRPCVTTCCRCATRCVSQPSHSGPEM</sequence>